<evidence type="ECO:0000256" key="2">
    <source>
        <dbReference type="ARBA" id="ARBA00022692"/>
    </source>
</evidence>
<evidence type="ECO:0000256" key="1">
    <source>
        <dbReference type="ARBA" id="ARBA00004141"/>
    </source>
</evidence>
<feature type="transmembrane region" description="Helical" evidence="6">
    <location>
        <begin position="239"/>
        <end position="259"/>
    </location>
</feature>
<dbReference type="EMBL" id="JALJOQ010000245">
    <property type="protein sequence ID" value="KAK9787611.1"/>
    <property type="molecule type" value="Genomic_DNA"/>
</dbReference>
<feature type="transmembrane region" description="Helical" evidence="6">
    <location>
        <begin position="46"/>
        <end position="68"/>
    </location>
</feature>
<dbReference type="AlphaFoldDB" id="A0AAW1NKJ6"/>
<dbReference type="PANTHER" id="PTHR11040:SF140">
    <property type="entry name" value="ZRT (ZRT), IRT- (IRT-) LIKE PROTEIN TRANSPORTER"/>
    <property type="match status" value="1"/>
</dbReference>
<gene>
    <name evidence="7" type="ORF">WJX73_010713</name>
</gene>
<feature type="transmembrane region" description="Helical" evidence="6">
    <location>
        <begin position="305"/>
        <end position="329"/>
    </location>
</feature>
<protein>
    <submittedName>
        <fullName evidence="7">Uncharacterized protein</fullName>
    </submittedName>
</protein>
<dbReference type="GO" id="GO:0005385">
    <property type="term" value="F:zinc ion transmembrane transporter activity"/>
    <property type="evidence" value="ECO:0007669"/>
    <property type="project" value="TreeGrafter"/>
</dbReference>
<feature type="transmembrane region" description="Helical" evidence="6">
    <location>
        <begin position="366"/>
        <end position="385"/>
    </location>
</feature>
<reference evidence="7 8" key="1">
    <citation type="journal article" date="2024" name="Nat. Commun.">
        <title>Phylogenomics reveals the evolutionary origins of lichenization in chlorophyte algae.</title>
        <authorList>
            <person name="Puginier C."/>
            <person name="Libourel C."/>
            <person name="Otte J."/>
            <person name="Skaloud P."/>
            <person name="Haon M."/>
            <person name="Grisel S."/>
            <person name="Petersen M."/>
            <person name="Berrin J.G."/>
            <person name="Delaux P.M."/>
            <person name="Dal Grande F."/>
            <person name="Keller J."/>
        </authorList>
    </citation>
    <scope>NUCLEOTIDE SEQUENCE [LARGE SCALE GENOMIC DNA]</scope>
    <source>
        <strain evidence="7 8">SAG 2036</strain>
    </source>
</reference>
<keyword evidence="2 6" id="KW-0812">Transmembrane</keyword>
<feature type="region of interest" description="Disordered" evidence="5">
    <location>
        <begin position="89"/>
        <end position="233"/>
    </location>
</feature>
<proteinExistence type="predicted"/>
<keyword evidence="8" id="KW-1185">Reference proteome</keyword>
<dbReference type="GO" id="GO:0016020">
    <property type="term" value="C:membrane"/>
    <property type="evidence" value="ECO:0007669"/>
    <property type="project" value="UniProtKB-SubCell"/>
</dbReference>
<comment type="subcellular location">
    <subcellularLocation>
        <location evidence="1">Membrane</location>
        <topology evidence="1">Multi-pass membrane protein</topology>
    </subcellularLocation>
</comment>
<evidence type="ECO:0000256" key="4">
    <source>
        <dbReference type="ARBA" id="ARBA00023136"/>
    </source>
</evidence>
<dbReference type="Proteomes" id="UP001465755">
    <property type="component" value="Unassembled WGS sequence"/>
</dbReference>
<dbReference type="PANTHER" id="PTHR11040">
    <property type="entry name" value="ZINC/IRON TRANSPORTER"/>
    <property type="match status" value="1"/>
</dbReference>
<evidence type="ECO:0000256" key="6">
    <source>
        <dbReference type="SAM" id="Phobius"/>
    </source>
</evidence>
<evidence type="ECO:0000313" key="8">
    <source>
        <dbReference type="Proteomes" id="UP001465755"/>
    </source>
</evidence>
<evidence type="ECO:0000256" key="5">
    <source>
        <dbReference type="SAM" id="MobiDB-lite"/>
    </source>
</evidence>
<feature type="compositionally biased region" description="Basic and acidic residues" evidence="5">
    <location>
        <begin position="203"/>
        <end position="226"/>
    </location>
</feature>
<evidence type="ECO:0000313" key="7">
    <source>
        <dbReference type="EMBL" id="KAK9787611.1"/>
    </source>
</evidence>
<feature type="compositionally biased region" description="Low complexity" evidence="5">
    <location>
        <begin position="123"/>
        <end position="133"/>
    </location>
</feature>
<dbReference type="Pfam" id="PF02535">
    <property type="entry name" value="Zip"/>
    <property type="match status" value="1"/>
</dbReference>
<keyword evidence="4 6" id="KW-0472">Membrane</keyword>
<name>A0AAW1NKJ6_9CHLO</name>
<organism evidence="7 8">
    <name type="scientific">Symbiochloris irregularis</name>
    <dbReference type="NCBI Taxonomy" id="706552"/>
    <lineage>
        <taxon>Eukaryota</taxon>
        <taxon>Viridiplantae</taxon>
        <taxon>Chlorophyta</taxon>
        <taxon>core chlorophytes</taxon>
        <taxon>Trebouxiophyceae</taxon>
        <taxon>Trebouxiales</taxon>
        <taxon>Trebouxiaceae</taxon>
        <taxon>Symbiochloris</taxon>
    </lineage>
</organism>
<keyword evidence="3 6" id="KW-1133">Transmembrane helix</keyword>
<accession>A0AAW1NKJ6</accession>
<comment type="caution">
    <text evidence="7">The sequence shown here is derived from an EMBL/GenBank/DDBJ whole genome shotgun (WGS) entry which is preliminary data.</text>
</comment>
<feature type="transmembrane region" description="Helical" evidence="6">
    <location>
        <begin position="335"/>
        <end position="354"/>
    </location>
</feature>
<dbReference type="InterPro" id="IPR003689">
    <property type="entry name" value="ZIP"/>
</dbReference>
<sequence>MVSTAVFDASAAAILFAIAILGACGPLALARHGKKKAKEGGPQRSLAFILGNMLSAGVMVSAGFVHLLGQAIVELPVLVADFEDEATAFPEGSQASPSQNGLHEPSSKHSKGMELTAQHRRGGSVNSANSGGSHARLHEASSRGADLPVRGTETKGSSPRHRGDSSGDVEDDMGESLLPEPHNRESVDGPAVLGDADTMRLSSVEEARSEQHHHAKQDGQMEDHCWRGTGKAGDSSKPAVVSFTTAVLMAVALCFHSILEGAAMGAQDNVVDTMHIFIAIAAHKGLAAYALGSSLVDSQSEGHRFWTVIGSFAGATPLGILIGNLLASFGTGRAAASLSALASGTFLYVAFMEVIPRELRDADHQLWKLLMLMTGFGAMSVLAIWA</sequence>
<evidence type="ECO:0000256" key="3">
    <source>
        <dbReference type="ARBA" id="ARBA00022989"/>
    </source>
</evidence>
<feature type="transmembrane region" description="Helical" evidence="6">
    <location>
        <begin position="274"/>
        <end position="293"/>
    </location>
</feature>